<evidence type="ECO:0000259" key="7">
    <source>
        <dbReference type="SMART" id="SM00828"/>
    </source>
</evidence>
<dbReference type="InterPro" id="IPR020803">
    <property type="entry name" value="MeTfrase_dom"/>
</dbReference>
<keyword evidence="2" id="KW-0489">Methyltransferase</keyword>
<evidence type="ECO:0000313" key="9">
    <source>
        <dbReference type="Proteomes" id="UP000183263"/>
    </source>
</evidence>
<keyword evidence="3" id="KW-0808">Transferase</keyword>
<sequence length="442" mass="48388">MSDVGGAAGKILATFEDVVGIALPVRVRAWDGSQAGPTDSPARVTFRNRRALRRVLWSPNELGVARAYVSGDLEVDGDIYALLDVPDLVERIGAHRSRETGLRTLARAGGTFVRLGAVGPPPKPPTVEMRGRRGLRHTRARDAASVTHHYDVGNEFYRLFLGPTMVYSCAYWSPGAATLEDAQAAKNEVVCRKLGLRPGMRLLDVGCGWGSMVLHAARHHGVDAVGITLSGEQLELARRRVADAGLSDRVEIRQQDYRELDDAPYDAISSIGMSEHVGVSRLVDYAGILHDHLRPGGRLLNHAIASVKPLPDTPSRAPSFIDRYVFPDGEILPVSAVVDALERGGLEIRDTESLREHYALTLRAWVASLRESYDRAVDLVGAERARTWLLYLAASALGFEYPYRLSVHQVLAVRPDASGASGMARTRDGWYRDDPGHGRDRP</sequence>
<dbReference type="InterPro" id="IPR003333">
    <property type="entry name" value="CMAS"/>
</dbReference>
<protein>
    <submittedName>
        <fullName evidence="8">Cyclopropane-fatty-acyl-phospholipid synthase</fullName>
    </submittedName>
</protein>
<dbReference type="Gene3D" id="3.40.50.150">
    <property type="entry name" value="Vaccinia Virus protein VP39"/>
    <property type="match status" value="1"/>
</dbReference>
<evidence type="ECO:0000256" key="2">
    <source>
        <dbReference type="ARBA" id="ARBA00022603"/>
    </source>
</evidence>
<dbReference type="GO" id="GO:0032259">
    <property type="term" value="P:methylation"/>
    <property type="evidence" value="ECO:0007669"/>
    <property type="project" value="UniProtKB-KW"/>
</dbReference>
<dbReference type="InterPro" id="IPR050723">
    <property type="entry name" value="CFA/CMAS"/>
</dbReference>
<evidence type="ECO:0000256" key="5">
    <source>
        <dbReference type="ARBA" id="ARBA00023098"/>
    </source>
</evidence>
<dbReference type="PANTHER" id="PTHR43667">
    <property type="entry name" value="CYCLOPROPANE-FATTY-ACYL-PHOSPHOLIPID SYNTHASE"/>
    <property type="match status" value="1"/>
</dbReference>
<evidence type="ECO:0000313" key="8">
    <source>
        <dbReference type="EMBL" id="SDI28070.1"/>
    </source>
</evidence>
<gene>
    <name evidence="8" type="ORF">SAMN05444695_106123</name>
</gene>
<reference evidence="8 9" key="1">
    <citation type="submission" date="2016-10" db="EMBL/GenBank/DDBJ databases">
        <authorList>
            <person name="de Groot N.N."/>
        </authorList>
    </citation>
    <scope>NUCLEOTIDE SEQUENCE [LARGE SCALE GENOMIC DNA]</scope>
    <source>
        <strain evidence="8 9">DSM 44892</strain>
    </source>
</reference>
<dbReference type="GO" id="GO:0008610">
    <property type="term" value="P:lipid biosynthetic process"/>
    <property type="evidence" value="ECO:0007669"/>
    <property type="project" value="InterPro"/>
</dbReference>
<keyword evidence="4" id="KW-0949">S-adenosyl-L-methionine</keyword>
<feature type="region of interest" description="Disordered" evidence="6">
    <location>
        <begin position="117"/>
        <end position="140"/>
    </location>
</feature>
<evidence type="ECO:0000256" key="1">
    <source>
        <dbReference type="ARBA" id="ARBA00010815"/>
    </source>
</evidence>
<organism evidence="8 9">
    <name type="scientific">Rhodococcus triatomae</name>
    <dbReference type="NCBI Taxonomy" id="300028"/>
    <lineage>
        <taxon>Bacteria</taxon>
        <taxon>Bacillati</taxon>
        <taxon>Actinomycetota</taxon>
        <taxon>Actinomycetes</taxon>
        <taxon>Mycobacteriales</taxon>
        <taxon>Nocardiaceae</taxon>
        <taxon>Rhodococcus</taxon>
    </lineage>
</organism>
<feature type="domain" description="Polyketide synthase-like methyltransferase" evidence="7">
    <location>
        <begin position="156"/>
        <end position="415"/>
    </location>
</feature>
<dbReference type="EMBL" id="FNDN01000006">
    <property type="protein sequence ID" value="SDI28070.1"/>
    <property type="molecule type" value="Genomic_DNA"/>
</dbReference>
<dbReference type="Pfam" id="PF02353">
    <property type="entry name" value="CMAS"/>
    <property type="match status" value="1"/>
</dbReference>
<dbReference type="PANTHER" id="PTHR43667:SF1">
    <property type="entry name" value="CYCLOPROPANE-FATTY-ACYL-PHOSPHOLIPID SYNTHASE"/>
    <property type="match status" value="1"/>
</dbReference>
<dbReference type="CDD" id="cd02440">
    <property type="entry name" value="AdoMet_MTases"/>
    <property type="match status" value="1"/>
</dbReference>
<evidence type="ECO:0000256" key="3">
    <source>
        <dbReference type="ARBA" id="ARBA00022679"/>
    </source>
</evidence>
<dbReference type="InterPro" id="IPR029063">
    <property type="entry name" value="SAM-dependent_MTases_sf"/>
</dbReference>
<evidence type="ECO:0000256" key="6">
    <source>
        <dbReference type="SAM" id="MobiDB-lite"/>
    </source>
</evidence>
<dbReference type="AlphaFoldDB" id="A0A1G8JBS3"/>
<evidence type="ECO:0000256" key="4">
    <source>
        <dbReference type="ARBA" id="ARBA00022691"/>
    </source>
</evidence>
<dbReference type="SUPFAM" id="SSF53335">
    <property type="entry name" value="S-adenosyl-L-methionine-dependent methyltransferases"/>
    <property type="match status" value="1"/>
</dbReference>
<feature type="compositionally biased region" description="Basic and acidic residues" evidence="6">
    <location>
        <begin position="425"/>
        <end position="442"/>
    </location>
</feature>
<name>A0A1G8JBS3_9NOCA</name>
<proteinExistence type="inferred from homology"/>
<comment type="similarity">
    <text evidence="1">Belongs to the CFA/CMAS family.</text>
</comment>
<dbReference type="Proteomes" id="UP000183263">
    <property type="component" value="Unassembled WGS sequence"/>
</dbReference>
<dbReference type="SMART" id="SM00828">
    <property type="entry name" value="PKS_MT"/>
    <property type="match status" value="1"/>
</dbReference>
<accession>A0A1G8JBS3</accession>
<keyword evidence="9" id="KW-1185">Reference proteome</keyword>
<dbReference type="PIRSF" id="PIRSF003085">
    <property type="entry name" value="CMAS"/>
    <property type="match status" value="1"/>
</dbReference>
<keyword evidence="5" id="KW-0443">Lipid metabolism</keyword>
<dbReference type="GO" id="GO:0008168">
    <property type="term" value="F:methyltransferase activity"/>
    <property type="evidence" value="ECO:0007669"/>
    <property type="project" value="UniProtKB-KW"/>
</dbReference>
<feature type="region of interest" description="Disordered" evidence="6">
    <location>
        <begin position="419"/>
        <end position="442"/>
    </location>
</feature>